<dbReference type="Pfam" id="PF25825">
    <property type="entry name" value="SAPC2_N"/>
    <property type="match status" value="1"/>
</dbReference>
<accession>A0A7R9B4H9</accession>
<sequence length="1351" mass="149924">MENNLGKNLNTHDRDSNLHIPVIGSLVYCESSALDHAATEEGLPMCMSKRVCAALHVIWSLVYVGAGSIQLIAGIFFLISLPVFRVGSNIWTGAWNIVVGIGGGMLSCVGDLNAKKQEALLYFTISILAINVVNIVILEVGEWHYFLTDTTREFLSQKNVKKLVFYGSVHRFSCWNHNQFNVICLGWPRGLTRYSRSRLDCRRRGDRAHITTSVSTAITILSSFLDSQFTFCSMMRTKEAKNVHEQVSDIEYIIPRKKSVAKQAHSIYSQYAQSWVFDTETTGSSKNDSPYLKLPNVSPNDSNKTYTMKDHKSAVNEITGTHRKDPSMFIVNPVVHVEQVSDDSNGGRTLNYMKSFSRTPSPVGMSESSSQDSSTNPPIYECLERLTEPAIYRSRLNTALSLNAEKNMYQLPRKGSVHSPDRPSTSRDGLVRPRSETFTKDRLSVVENLDPNEKVQYASLMVELQQAFLSKKGKFQQPTSPQSACESTTVEDVSDRTQSESKGSSRQESSQDDSQKTDKKNSDAEFSKELEAALQLIQDLESPNTIETPSETCRSIDGVEVTPAVISVKWKDSSDASESTKTLSECVSPAEMPEEDHITVYSHHGKRTSIVVVAPSGSESSSGYSSPSAGTSKRPTPMGSKPPSVSGSASSLERRPVTFAICNTGSAAVISLFSPTGNSVGKKSGTSIVAIADHSADRKIFSPSQKPRMPTETNNNIPVKSNRHSSDSSKTSDNRLGISRCSSLGSSDTSTLKGKSSYQSSLSSSSSSRWNVKSLLRRKSSNQPPVLAPELEGAIFKSESLAYLTDLELLARHARNKSVQRQIGMKSQLPLGVGELIACQIYNVKERVWGESQSGTLAFQPAPPSKRESELGVRHTNFATSPTLKIIYTTMAHTQSPTLDGLPKQFVVAMRTLFDIMDDKRTGYVKFSDIEHRWQDDGTKGLPKGVIDSLQKVAPPNGLLSFERFCAGLKISLLRNQVEHTRAQGHKQPSDHSSVQPVRPPSAPILDDPIPKNWSSSNTATVRPNIAMSQQRTLSMPQLLGERKDNMQAEINELRNYGSDAKLTVPNIKPVGILYGPPKPPRTAAGLERASMALNSERNFGTERNMDKAEIRTALQNWQMGLMMNDHDVGKSDKRVGYPAMVDARALVRGGRSSGDGKPAGQPDQVGISNKKVTSRRREPRRHTLQNGIDYNMLKRMKQIEQEKDVLMQGLQAVERSRDWYLKQVAAVQEKMKYLGRMGSHTEHWSEAQQERLELQRARVLEVNRHLATLMDSWERGGLPLHMNLAVHHAPPQDILSRLKQQNHLLTEEVSKKSERITALEREKASLIRELFQNRTQTRRGTEPQDEAAFM</sequence>
<evidence type="ECO:0000256" key="3">
    <source>
        <dbReference type="SAM" id="Phobius"/>
    </source>
</evidence>
<feature type="compositionally biased region" description="Basic and acidic residues" evidence="2">
    <location>
        <begin position="513"/>
        <end position="524"/>
    </location>
</feature>
<keyword evidence="1" id="KW-0175">Coiled coil</keyword>
<feature type="region of interest" description="Disordered" evidence="2">
    <location>
        <begin position="1149"/>
        <end position="1181"/>
    </location>
</feature>
<feature type="compositionally biased region" description="Polar residues" evidence="2">
    <location>
        <begin position="342"/>
        <end position="377"/>
    </location>
</feature>
<feature type="region of interest" description="Disordered" evidence="2">
    <location>
        <begin position="980"/>
        <end position="1018"/>
    </location>
</feature>
<dbReference type="InterPro" id="IPR026828">
    <property type="entry name" value="SAPC2_1/2"/>
</dbReference>
<dbReference type="PANTHER" id="PTHR14907">
    <property type="entry name" value="FI14130P"/>
    <property type="match status" value="1"/>
</dbReference>
<feature type="transmembrane region" description="Helical" evidence="3">
    <location>
        <begin position="57"/>
        <end position="81"/>
    </location>
</feature>
<feature type="region of interest" description="Disordered" evidence="2">
    <location>
        <begin position="287"/>
        <end position="307"/>
    </location>
</feature>
<dbReference type="InterPro" id="IPR057953">
    <property type="entry name" value="SAPC2_N"/>
</dbReference>
<feature type="region of interest" description="Disordered" evidence="2">
    <location>
        <begin position="615"/>
        <end position="652"/>
    </location>
</feature>
<evidence type="ECO:0000259" key="4">
    <source>
        <dbReference type="Pfam" id="PF25825"/>
    </source>
</evidence>
<keyword evidence="3" id="KW-1133">Transmembrane helix</keyword>
<feature type="region of interest" description="Disordered" evidence="2">
    <location>
        <begin position="698"/>
        <end position="765"/>
    </location>
</feature>
<feature type="region of interest" description="Disordered" evidence="2">
    <location>
        <begin position="570"/>
        <end position="590"/>
    </location>
</feature>
<evidence type="ECO:0000256" key="2">
    <source>
        <dbReference type="SAM" id="MobiDB-lite"/>
    </source>
</evidence>
<feature type="compositionally biased region" description="Low complexity" evidence="2">
    <location>
        <begin position="616"/>
        <end position="632"/>
    </location>
</feature>
<feature type="region of interest" description="Disordered" evidence="2">
    <location>
        <begin position="340"/>
        <end position="377"/>
    </location>
</feature>
<feature type="domain" description="Suppressor APC" evidence="4">
    <location>
        <begin position="901"/>
        <end position="979"/>
    </location>
</feature>
<protein>
    <recommendedName>
        <fullName evidence="4">Suppressor APC domain-containing protein</fullName>
    </recommendedName>
</protein>
<evidence type="ECO:0000313" key="5">
    <source>
        <dbReference type="EMBL" id="CAD7266210.1"/>
    </source>
</evidence>
<name>A0A7R9B4H9_TIMSH</name>
<proteinExistence type="predicted"/>
<organism evidence="5">
    <name type="scientific">Timema shepardi</name>
    <name type="common">Walking stick</name>
    <dbReference type="NCBI Taxonomy" id="629360"/>
    <lineage>
        <taxon>Eukaryota</taxon>
        <taxon>Metazoa</taxon>
        <taxon>Ecdysozoa</taxon>
        <taxon>Arthropoda</taxon>
        <taxon>Hexapoda</taxon>
        <taxon>Insecta</taxon>
        <taxon>Pterygota</taxon>
        <taxon>Neoptera</taxon>
        <taxon>Polyneoptera</taxon>
        <taxon>Phasmatodea</taxon>
        <taxon>Timematodea</taxon>
        <taxon>Timematoidea</taxon>
        <taxon>Timematidae</taxon>
        <taxon>Timema</taxon>
    </lineage>
</organism>
<feature type="compositionally biased region" description="Basic and acidic residues" evidence="2">
    <location>
        <begin position="493"/>
        <end position="505"/>
    </location>
</feature>
<feature type="region of interest" description="Disordered" evidence="2">
    <location>
        <begin position="473"/>
        <end position="524"/>
    </location>
</feature>
<feature type="transmembrane region" description="Helical" evidence="3">
    <location>
        <begin position="119"/>
        <end position="138"/>
    </location>
</feature>
<feature type="compositionally biased region" description="Polar residues" evidence="2">
    <location>
        <begin position="476"/>
        <end position="491"/>
    </location>
</feature>
<feature type="coiled-coil region" evidence="1">
    <location>
        <begin position="1296"/>
        <end position="1330"/>
    </location>
</feature>
<dbReference type="Pfam" id="PF11414">
    <property type="entry name" value="Suppressor_APC"/>
    <property type="match status" value="1"/>
</dbReference>
<gene>
    <name evidence="5" type="ORF">TSIB3V08_LOCUS10234</name>
</gene>
<feature type="transmembrane region" description="Helical" evidence="3">
    <location>
        <begin position="93"/>
        <end position="112"/>
    </location>
</feature>
<dbReference type="EMBL" id="OC006578">
    <property type="protein sequence ID" value="CAD7266210.1"/>
    <property type="molecule type" value="Genomic_DNA"/>
</dbReference>
<feature type="compositionally biased region" description="Basic and acidic residues" evidence="2">
    <location>
        <begin position="724"/>
        <end position="733"/>
    </location>
</feature>
<feature type="region of interest" description="Disordered" evidence="2">
    <location>
        <begin position="411"/>
        <end position="436"/>
    </location>
</feature>
<feature type="compositionally biased region" description="Low complexity" evidence="2">
    <location>
        <begin position="756"/>
        <end position="765"/>
    </location>
</feature>
<feature type="compositionally biased region" description="Polar residues" evidence="2">
    <location>
        <begin position="297"/>
        <end position="306"/>
    </location>
</feature>
<feature type="compositionally biased region" description="Basic and acidic residues" evidence="2">
    <location>
        <begin position="419"/>
        <end position="436"/>
    </location>
</feature>
<evidence type="ECO:0000256" key="1">
    <source>
        <dbReference type="SAM" id="Coils"/>
    </source>
</evidence>
<keyword evidence="3" id="KW-0472">Membrane</keyword>
<keyword evidence="3" id="KW-0812">Transmembrane</keyword>
<reference evidence="5" key="1">
    <citation type="submission" date="2020-11" db="EMBL/GenBank/DDBJ databases">
        <authorList>
            <person name="Tran Van P."/>
        </authorList>
    </citation>
    <scope>NUCLEOTIDE SEQUENCE</scope>
</reference>
<feature type="compositionally biased region" description="Low complexity" evidence="2">
    <location>
        <begin position="639"/>
        <end position="651"/>
    </location>
</feature>
<dbReference type="PANTHER" id="PTHR14907:SF2">
    <property type="entry name" value="SUPPRESSOR APC DOMAIN-CONTAINING PROTEIN 2"/>
    <property type="match status" value="1"/>
</dbReference>
<feature type="compositionally biased region" description="Polar residues" evidence="2">
    <location>
        <begin position="576"/>
        <end position="585"/>
    </location>
</feature>
<feature type="compositionally biased region" description="Polar residues" evidence="2">
    <location>
        <begin position="740"/>
        <end position="754"/>
    </location>
</feature>